<keyword evidence="7 9" id="KW-0472">Membrane</keyword>
<dbReference type="UniPathway" id="UPA00556"/>
<name>A0A1K2H4C8_9LACT</name>
<dbReference type="AlphaFoldDB" id="A0A1K2H4C8"/>
<reference evidence="12 13" key="2">
    <citation type="submission" date="2016-11" db="EMBL/GenBank/DDBJ databases">
        <authorList>
            <person name="Jaros S."/>
            <person name="Januszkiewicz K."/>
            <person name="Wedrychowicz H."/>
        </authorList>
    </citation>
    <scope>NUCLEOTIDE SEQUENCE [LARGE SCALE GENOMIC DNA]</scope>
    <source>
        <strain evidence="12 13">DSM 22330</strain>
    </source>
</reference>
<dbReference type="PIRSF" id="PIRSF016636">
    <property type="entry name" value="AlgI_DltB"/>
    <property type="match status" value="1"/>
</dbReference>
<evidence type="ECO:0000256" key="4">
    <source>
        <dbReference type="ARBA" id="ARBA00022679"/>
    </source>
</evidence>
<keyword evidence="14" id="KW-1185">Reference proteome</keyword>
<dbReference type="NCBIfam" id="TIGR04091">
    <property type="entry name" value="LTA_dltB"/>
    <property type="match status" value="1"/>
</dbReference>
<evidence type="ECO:0000313" key="13">
    <source>
        <dbReference type="Proteomes" id="UP000185655"/>
    </source>
</evidence>
<comment type="pathway">
    <text evidence="9">Cell wall biogenesis; lipoteichoic acid biosynthesis.</text>
</comment>
<dbReference type="GO" id="GO:0005886">
    <property type="term" value="C:plasma membrane"/>
    <property type="evidence" value="ECO:0007669"/>
    <property type="project" value="UniProtKB-SubCell"/>
</dbReference>
<feature type="transmembrane region" description="Helical" evidence="10">
    <location>
        <begin position="284"/>
        <end position="306"/>
    </location>
</feature>
<comment type="subcellular location">
    <subcellularLocation>
        <location evidence="1">Cell membrane</location>
        <topology evidence="1">Multi-pass membrane protein</topology>
    </subcellularLocation>
</comment>
<dbReference type="EMBL" id="FPKS01000001">
    <property type="protein sequence ID" value="SFZ70432.1"/>
    <property type="molecule type" value="Genomic_DNA"/>
</dbReference>
<evidence type="ECO:0000256" key="6">
    <source>
        <dbReference type="ARBA" id="ARBA00022989"/>
    </source>
</evidence>
<dbReference type="Pfam" id="PF03062">
    <property type="entry name" value="MBOAT"/>
    <property type="match status" value="1"/>
</dbReference>
<evidence type="ECO:0000313" key="11">
    <source>
        <dbReference type="EMBL" id="PCS04209.1"/>
    </source>
</evidence>
<keyword evidence="3 9" id="KW-1003">Cell membrane</keyword>
<comment type="similarity">
    <text evidence="2 9">Belongs to the membrane-bound acyltransferase family.</text>
</comment>
<keyword evidence="5 10" id="KW-0812">Transmembrane</keyword>
<feature type="transmembrane region" description="Helical" evidence="10">
    <location>
        <begin position="41"/>
        <end position="58"/>
    </location>
</feature>
<proteinExistence type="inferred from homology"/>
<dbReference type="RefSeq" id="WP_031365605.1">
    <property type="nucleotide sequence ID" value="NZ_FPKS01000001.1"/>
</dbReference>
<dbReference type="Proteomes" id="UP000185655">
    <property type="component" value="Unassembled WGS sequence"/>
</dbReference>
<evidence type="ECO:0000256" key="9">
    <source>
        <dbReference type="PIRNR" id="PIRNR016636"/>
    </source>
</evidence>
<evidence type="ECO:0000256" key="5">
    <source>
        <dbReference type="ARBA" id="ARBA00022692"/>
    </source>
</evidence>
<organism evidence="12 13">
    <name type="scientific">Pseudolactococcus chungangensis CAU 28 = DSM 22330</name>
    <dbReference type="NCBI Taxonomy" id="1122154"/>
    <lineage>
        <taxon>Bacteria</taxon>
        <taxon>Bacillati</taxon>
        <taxon>Bacillota</taxon>
        <taxon>Bacilli</taxon>
        <taxon>Lactobacillales</taxon>
        <taxon>Streptococcaceae</taxon>
        <taxon>Pseudolactococcus</taxon>
    </lineage>
</organism>
<evidence type="ECO:0000256" key="2">
    <source>
        <dbReference type="ARBA" id="ARBA00010323"/>
    </source>
</evidence>
<keyword evidence="8 9" id="KW-0012">Acyltransferase</keyword>
<dbReference type="PIRSF" id="PIRSF500216">
    <property type="entry name" value="DltB"/>
    <property type="match status" value="1"/>
</dbReference>
<gene>
    <name evidence="11" type="ORF">RR45_GL001513</name>
    <name evidence="12" type="ORF">SAMN02746068_00213</name>
</gene>
<reference evidence="11 14" key="1">
    <citation type="submission" date="2014-12" db="EMBL/GenBank/DDBJ databases">
        <title>Draft genome sequences of 10 type strains of Lactococcus.</title>
        <authorList>
            <person name="Sun Z."/>
            <person name="Zhong Z."/>
            <person name="Liu W."/>
            <person name="Zhang W."/>
            <person name="Zhang H."/>
        </authorList>
    </citation>
    <scope>NUCLEOTIDE SEQUENCE [LARGE SCALE GENOMIC DNA]</scope>
    <source>
        <strain evidence="11 14">DSM 22330</strain>
    </source>
</reference>
<dbReference type="EC" id="2.3.1.-" evidence="9"/>
<dbReference type="InterPro" id="IPR024024">
    <property type="entry name" value="DltB"/>
</dbReference>
<dbReference type="Proteomes" id="UP000218979">
    <property type="component" value="Unassembled WGS sequence"/>
</dbReference>
<dbReference type="GO" id="GO:0016746">
    <property type="term" value="F:acyltransferase activity"/>
    <property type="evidence" value="ECO:0007669"/>
    <property type="project" value="UniProtKB-KW"/>
</dbReference>
<feature type="transmembrane region" description="Helical" evidence="10">
    <location>
        <begin position="386"/>
        <end position="407"/>
    </location>
</feature>
<dbReference type="GO" id="GO:0070395">
    <property type="term" value="P:lipoteichoic acid biosynthetic process"/>
    <property type="evidence" value="ECO:0007669"/>
    <property type="project" value="UniProtKB-UniRule"/>
</dbReference>
<feature type="transmembrane region" description="Helical" evidence="10">
    <location>
        <begin position="19"/>
        <end position="36"/>
    </location>
</feature>
<evidence type="ECO:0000313" key="12">
    <source>
        <dbReference type="EMBL" id="SFZ70432.1"/>
    </source>
</evidence>
<dbReference type="InterPro" id="IPR051085">
    <property type="entry name" value="MB_O-acyltransferase"/>
</dbReference>
<keyword evidence="6 10" id="KW-1133">Transmembrane helix</keyword>
<dbReference type="PANTHER" id="PTHR13285">
    <property type="entry name" value="ACYLTRANSFERASE"/>
    <property type="match status" value="1"/>
</dbReference>
<dbReference type="InterPro" id="IPR024194">
    <property type="entry name" value="Ac/AlaTfrase_AlgI/DltB"/>
</dbReference>
<feature type="transmembrane region" description="Helical" evidence="10">
    <location>
        <begin position="93"/>
        <end position="114"/>
    </location>
</feature>
<feature type="transmembrane region" description="Helical" evidence="10">
    <location>
        <begin position="64"/>
        <end position="81"/>
    </location>
</feature>
<accession>A0A1K2H4C8</accession>
<dbReference type="EMBL" id="JXJT01000004">
    <property type="protein sequence ID" value="PCS04209.1"/>
    <property type="molecule type" value="Genomic_DNA"/>
</dbReference>
<evidence type="ECO:0000313" key="14">
    <source>
        <dbReference type="Proteomes" id="UP000218979"/>
    </source>
</evidence>
<dbReference type="OrthoDB" id="9805788at2"/>
<keyword evidence="4 9" id="KW-0808">Transferase</keyword>
<evidence type="ECO:0000256" key="7">
    <source>
        <dbReference type="ARBA" id="ARBA00023136"/>
    </source>
</evidence>
<evidence type="ECO:0000256" key="3">
    <source>
        <dbReference type="ARBA" id="ARBA00022475"/>
    </source>
</evidence>
<protein>
    <recommendedName>
        <fullName evidence="9">Teichoic acid D-alanyltransferase</fullName>
        <ecNumber evidence="9">2.3.1.-</ecNumber>
    </recommendedName>
</protein>
<dbReference type="PANTHER" id="PTHR13285:SF23">
    <property type="entry name" value="TEICHOIC ACID D-ALANYLTRANSFERASE"/>
    <property type="match status" value="1"/>
</dbReference>
<feature type="transmembrane region" description="Helical" evidence="10">
    <location>
        <begin position="237"/>
        <end position="264"/>
    </location>
</feature>
<dbReference type="STRING" id="1122154.SAMN02746068_00213"/>
<comment type="function">
    <text evidence="9">O-acyltransferase that catalyzes D-alanylation of both teichoic acid and lipoteichoic acid (LTA). D-alanylation of LTA plays an important role in modulating the properties of the cell wall in Gram-positive bacteria, influencing the net charge of the cell wall. Catalyzes D-alanylation from DltC carrier protein.</text>
</comment>
<dbReference type="InterPro" id="IPR004299">
    <property type="entry name" value="MBOAT_fam"/>
</dbReference>
<feature type="transmembrane region" description="Helical" evidence="10">
    <location>
        <begin position="120"/>
        <end position="138"/>
    </location>
</feature>
<evidence type="ECO:0000256" key="1">
    <source>
        <dbReference type="ARBA" id="ARBA00004651"/>
    </source>
</evidence>
<evidence type="ECO:0000256" key="8">
    <source>
        <dbReference type="ARBA" id="ARBA00023315"/>
    </source>
</evidence>
<sequence length="417" mass="49200">MSEFIQSLPNWQPYGTPKYFGILILALLPIIIALFFRRRLPIYESLISVAFISLMFGGAKYQQFFALIFYLVWQVIVVFAYQTYRQKADNKWVFYFSVTISLLPLMIVKVMPAVLGVNSLLGFLGISYLTFRSVAMIMEMRDGELKAVTFWPFFRFMIFMPTISSGPIDRFRRFNDDYLNPPSRDVYLSMIEKAVWSLMLGAFYKFIMAHIFGDLLLPNAQQFALHAGGLFNWQTLLVMYAYGFYLFFDFAGYSLFAIGVSYLMGIKTPVNFNKPFIARDLKDFWNRWHMSLSFWFRDFVFMRLVYVIMKRKIFKNRNTTSSVAYLLNMTIMGFWHGVTWYYIAYGIFHGIGLIINDWWVRRKKTINKTRKKNGQPPLPDNKWTHALGIFITFNVVMLSLLLFSGFLDQLWFHHFPK</sequence>
<feature type="transmembrane region" description="Helical" evidence="10">
    <location>
        <begin position="342"/>
        <end position="360"/>
    </location>
</feature>
<evidence type="ECO:0000256" key="10">
    <source>
        <dbReference type="SAM" id="Phobius"/>
    </source>
</evidence>
<feature type="transmembrane region" description="Helical" evidence="10">
    <location>
        <begin position="194"/>
        <end position="217"/>
    </location>
</feature>